<name>A0ACC3C0N6_PYRYE</name>
<keyword evidence="2" id="KW-1185">Reference proteome</keyword>
<evidence type="ECO:0000313" key="1">
    <source>
        <dbReference type="EMBL" id="KAK1863316.1"/>
    </source>
</evidence>
<accession>A0ACC3C0N6</accession>
<dbReference type="EMBL" id="CM020619">
    <property type="protein sequence ID" value="KAK1863316.1"/>
    <property type="molecule type" value="Genomic_DNA"/>
</dbReference>
<comment type="caution">
    <text evidence="1">The sequence shown here is derived from an EMBL/GenBank/DDBJ whole genome shotgun (WGS) entry which is preliminary data.</text>
</comment>
<reference evidence="1" key="1">
    <citation type="submission" date="2019-11" db="EMBL/GenBank/DDBJ databases">
        <title>Nori genome reveals adaptations in red seaweeds to the harsh intertidal environment.</title>
        <authorList>
            <person name="Wang D."/>
            <person name="Mao Y."/>
        </authorList>
    </citation>
    <scope>NUCLEOTIDE SEQUENCE</scope>
    <source>
        <tissue evidence="1">Gametophyte</tissue>
    </source>
</reference>
<gene>
    <name evidence="1" type="ORF">I4F81_005874</name>
</gene>
<proteinExistence type="predicted"/>
<organism evidence="1 2">
    <name type="scientific">Pyropia yezoensis</name>
    <name type="common">Susabi-nori</name>
    <name type="synonym">Porphyra yezoensis</name>
    <dbReference type="NCBI Taxonomy" id="2788"/>
    <lineage>
        <taxon>Eukaryota</taxon>
        <taxon>Rhodophyta</taxon>
        <taxon>Bangiophyceae</taxon>
        <taxon>Bangiales</taxon>
        <taxon>Bangiaceae</taxon>
        <taxon>Pyropia</taxon>
    </lineage>
</organism>
<dbReference type="Proteomes" id="UP000798662">
    <property type="component" value="Chromosome 2"/>
</dbReference>
<evidence type="ECO:0000313" key="2">
    <source>
        <dbReference type="Proteomes" id="UP000798662"/>
    </source>
</evidence>
<sequence>MEEELDLDVCVLMRDQEDIEAASAVAAHLSVLRRYRRRVRATHRGKRLRYRGSARGRQNKPRDFAFGMFCILRDYFGVNGAPPLYSEADFERRFRVPRAVFVRVYRALKDRPWWAQKVNATGQLQAHPLQKLVAAFRVLG</sequence>
<protein>
    <submittedName>
        <fullName evidence="1">Uncharacterized protein</fullName>
    </submittedName>
</protein>